<protein>
    <submittedName>
        <fullName evidence="1">Uncharacterized protein</fullName>
    </submittedName>
</protein>
<dbReference type="AlphaFoldDB" id="A0A7J6VII4"/>
<gene>
    <name evidence="1" type="ORF">FRX31_026413</name>
</gene>
<dbReference type="PANTHER" id="PTHR11014">
    <property type="entry name" value="PEPTIDASE M20 FAMILY MEMBER"/>
    <property type="match status" value="1"/>
</dbReference>
<evidence type="ECO:0000313" key="2">
    <source>
        <dbReference type="Proteomes" id="UP000554482"/>
    </source>
</evidence>
<sequence>VIEEQAAVHRCKAHVDMMQDEYPAYPITVNDEVKHEHVKRVSRLLLGLEKVLA</sequence>
<dbReference type="InterPro" id="IPR017439">
    <property type="entry name" value="Amidohydrolase"/>
</dbReference>
<evidence type="ECO:0000313" key="1">
    <source>
        <dbReference type="EMBL" id="KAF5184000.1"/>
    </source>
</evidence>
<proteinExistence type="predicted"/>
<keyword evidence="2" id="KW-1185">Reference proteome</keyword>
<organism evidence="1 2">
    <name type="scientific">Thalictrum thalictroides</name>
    <name type="common">Rue-anemone</name>
    <name type="synonym">Anemone thalictroides</name>
    <dbReference type="NCBI Taxonomy" id="46969"/>
    <lineage>
        <taxon>Eukaryota</taxon>
        <taxon>Viridiplantae</taxon>
        <taxon>Streptophyta</taxon>
        <taxon>Embryophyta</taxon>
        <taxon>Tracheophyta</taxon>
        <taxon>Spermatophyta</taxon>
        <taxon>Magnoliopsida</taxon>
        <taxon>Ranunculales</taxon>
        <taxon>Ranunculaceae</taxon>
        <taxon>Thalictroideae</taxon>
        <taxon>Thalictrum</taxon>
    </lineage>
</organism>
<dbReference type="PANTHER" id="PTHR11014:SF140">
    <property type="entry name" value="IAA-AMINO ACID HYDROLASE ILR1-LIKE 3"/>
    <property type="match status" value="1"/>
</dbReference>
<dbReference type="GO" id="GO:0016787">
    <property type="term" value="F:hydrolase activity"/>
    <property type="evidence" value="ECO:0007669"/>
    <property type="project" value="InterPro"/>
</dbReference>
<feature type="non-terminal residue" evidence="1">
    <location>
        <position position="53"/>
    </location>
</feature>
<dbReference type="EMBL" id="JABWDY010032681">
    <property type="protein sequence ID" value="KAF5184000.1"/>
    <property type="molecule type" value="Genomic_DNA"/>
</dbReference>
<comment type="caution">
    <text evidence="1">The sequence shown here is derived from an EMBL/GenBank/DDBJ whole genome shotgun (WGS) entry which is preliminary data.</text>
</comment>
<dbReference type="OrthoDB" id="6119954at2759"/>
<name>A0A7J6VII4_THATH</name>
<accession>A0A7J6VII4</accession>
<dbReference type="Proteomes" id="UP000554482">
    <property type="component" value="Unassembled WGS sequence"/>
</dbReference>
<feature type="non-terminal residue" evidence="1">
    <location>
        <position position="1"/>
    </location>
</feature>
<reference evidence="1 2" key="1">
    <citation type="submission" date="2020-06" db="EMBL/GenBank/DDBJ databases">
        <title>Transcriptomic and genomic resources for Thalictrum thalictroides and T. hernandezii: Facilitating candidate gene discovery in an emerging model plant lineage.</title>
        <authorList>
            <person name="Arias T."/>
            <person name="Riano-Pachon D.M."/>
            <person name="Di Stilio V.S."/>
        </authorList>
    </citation>
    <scope>NUCLEOTIDE SEQUENCE [LARGE SCALE GENOMIC DNA]</scope>
    <source>
        <strain evidence="2">cv. WT478/WT964</strain>
        <tissue evidence="1">Leaves</tissue>
    </source>
</reference>